<dbReference type="PROSITE" id="PS00028">
    <property type="entry name" value="ZINC_FINGER_C2H2_1"/>
    <property type="match status" value="1"/>
</dbReference>
<feature type="compositionally biased region" description="Low complexity" evidence="2">
    <location>
        <begin position="213"/>
        <end position="227"/>
    </location>
</feature>
<proteinExistence type="predicted"/>
<keyword evidence="5" id="KW-1185">Reference proteome</keyword>
<feature type="compositionally biased region" description="Basic residues" evidence="2">
    <location>
        <begin position="469"/>
        <end position="479"/>
    </location>
</feature>
<evidence type="ECO:0000313" key="4">
    <source>
        <dbReference type="EMBL" id="TFK57322.1"/>
    </source>
</evidence>
<evidence type="ECO:0000256" key="1">
    <source>
        <dbReference type="PROSITE-ProRule" id="PRU00042"/>
    </source>
</evidence>
<feature type="compositionally biased region" description="Low complexity" evidence="2">
    <location>
        <begin position="322"/>
        <end position="337"/>
    </location>
</feature>
<keyword evidence="1" id="KW-0863">Zinc-finger</keyword>
<dbReference type="InterPro" id="IPR013087">
    <property type="entry name" value="Znf_C2H2_type"/>
</dbReference>
<protein>
    <recommendedName>
        <fullName evidence="3">C2H2-type domain-containing protein</fullName>
    </recommendedName>
</protein>
<gene>
    <name evidence="4" type="ORF">OE88DRAFT_1650986</name>
</gene>
<dbReference type="PROSITE" id="PS50157">
    <property type="entry name" value="ZINC_FINGER_C2H2_2"/>
    <property type="match status" value="1"/>
</dbReference>
<evidence type="ECO:0000259" key="3">
    <source>
        <dbReference type="PROSITE" id="PS50157"/>
    </source>
</evidence>
<feature type="region of interest" description="Disordered" evidence="2">
    <location>
        <begin position="171"/>
        <end position="254"/>
    </location>
</feature>
<evidence type="ECO:0000256" key="2">
    <source>
        <dbReference type="SAM" id="MobiDB-lite"/>
    </source>
</evidence>
<keyword evidence="1" id="KW-0862">Zinc</keyword>
<feature type="region of interest" description="Disordered" evidence="2">
    <location>
        <begin position="653"/>
        <end position="742"/>
    </location>
</feature>
<evidence type="ECO:0000313" key="5">
    <source>
        <dbReference type="Proteomes" id="UP000305948"/>
    </source>
</evidence>
<accession>A0A5C3NIV6</accession>
<feature type="region of interest" description="Disordered" evidence="2">
    <location>
        <begin position="1"/>
        <end position="80"/>
    </location>
</feature>
<dbReference type="GO" id="GO:0008270">
    <property type="term" value="F:zinc ion binding"/>
    <property type="evidence" value="ECO:0007669"/>
    <property type="project" value="UniProtKB-KW"/>
</dbReference>
<feature type="region of interest" description="Disordered" evidence="2">
    <location>
        <begin position="451"/>
        <end position="480"/>
    </location>
</feature>
<feature type="compositionally biased region" description="Polar residues" evidence="2">
    <location>
        <begin position="234"/>
        <end position="246"/>
    </location>
</feature>
<dbReference type="Proteomes" id="UP000305948">
    <property type="component" value="Unassembled WGS sequence"/>
</dbReference>
<feature type="domain" description="C2H2-type" evidence="3">
    <location>
        <begin position="490"/>
        <end position="512"/>
    </location>
</feature>
<organism evidence="4 5">
    <name type="scientific">Heliocybe sulcata</name>
    <dbReference type="NCBI Taxonomy" id="5364"/>
    <lineage>
        <taxon>Eukaryota</taxon>
        <taxon>Fungi</taxon>
        <taxon>Dikarya</taxon>
        <taxon>Basidiomycota</taxon>
        <taxon>Agaricomycotina</taxon>
        <taxon>Agaricomycetes</taxon>
        <taxon>Gloeophyllales</taxon>
        <taxon>Gloeophyllaceae</taxon>
        <taxon>Heliocybe</taxon>
    </lineage>
</organism>
<sequence>MSAAQASSSPLPSVQFISETSLSDRAPSDSDSRRRVFPKSDSCSPTPQLKQPSPDKTTEKATRRTQLATGPDPHIGGELDSKAWGRKLSEVPSDMLSVFRANAFGYCTHMSRAEDSGSVTGMDIDAQVVMDPTFPFLATGPQKMFTNNFPLVSPRGPLDDKDLIKMNDSGADQELLYPPDDASMCVDEPAAEPRDEDAPCPRVDVSPMEQDNPSRPTSSVRSSISIPIRPPAHYSTTVPSRSTAGQKRSLEDSGRIYPSQLPIVLARPTPIRPWYCNLPPEVSSTLPPGPRLYHRVSGNTPMSHSLIPIRPPPSDGYPHNVPPSHSLPTLSSASSLSSCRTTPPLVSPCSSLSSMSSVPSMPVSVSGSPYPCSQAEQYGLNVVSQPQGPMLQMVPFTIPRSMDLNGYSNARCDEPRAHHPMQAYAVPSWQSAYHPGPVHLPSHVSGVLPPFLVQHPYNPQDRSQSPANKKQRISKKRAKSMSGVEARQVYRCHICPRQFALPNGLAIHLKWHKDVPDDGMAQELELTTQPEVQAPVEEHSPGTLDLPAVRCDSREASVEEDVDPLMVMPPYLPRKRAAELVHSSHLNYPPPDRFSSVQYTDAPPDRDGLGLFLPPAALGTSRASTAHSFDVPLAALSIPDTRSSLCAQMDEQIPPPVLQGHDTSRPSQSASRSLAEDGDSNTSMEEATAETADVDPFSPYGGRRQRLAAQAQRIDVRDASPHGAAVASQRPSLVTPPRNRPQMVGAQVNLSPLRELVQLRPLPFGQADVYRS</sequence>
<name>A0A5C3NIV6_9AGAM</name>
<feature type="region of interest" description="Disordered" evidence="2">
    <location>
        <begin position="589"/>
        <end position="608"/>
    </location>
</feature>
<dbReference type="AlphaFoldDB" id="A0A5C3NIV6"/>
<keyword evidence="1" id="KW-0479">Metal-binding</keyword>
<feature type="compositionally biased region" description="Polar residues" evidence="2">
    <location>
        <begin position="41"/>
        <end position="55"/>
    </location>
</feature>
<feature type="compositionally biased region" description="Polar residues" evidence="2">
    <location>
        <begin position="10"/>
        <end position="21"/>
    </location>
</feature>
<dbReference type="OrthoDB" id="3168046at2759"/>
<feature type="region of interest" description="Disordered" evidence="2">
    <location>
        <begin position="303"/>
        <end position="337"/>
    </location>
</feature>
<reference evidence="4 5" key="1">
    <citation type="journal article" date="2019" name="Nat. Ecol. Evol.">
        <title>Megaphylogeny resolves global patterns of mushroom evolution.</title>
        <authorList>
            <person name="Varga T."/>
            <person name="Krizsan K."/>
            <person name="Foldi C."/>
            <person name="Dima B."/>
            <person name="Sanchez-Garcia M."/>
            <person name="Sanchez-Ramirez S."/>
            <person name="Szollosi G.J."/>
            <person name="Szarkandi J.G."/>
            <person name="Papp V."/>
            <person name="Albert L."/>
            <person name="Andreopoulos W."/>
            <person name="Angelini C."/>
            <person name="Antonin V."/>
            <person name="Barry K.W."/>
            <person name="Bougher N.L."/>
            <person name="Buchanan P."/>
            <person name="Buyck B."/>
            <person name="Bense V."/>
            <person name="Catcheside P."/>
            <person name="Chovatia M."/>
            <person name="Cooper J."/>
            <person name="Damon W."/>
            <person name="Desjardin D."/>
            <person name="Finy P."/>
            <person name="Geml J."/>
            <person name="Haridas S."/>
            <person name="Hughes K."/>
            <person name="Justo A."/>
            <person name="Karasinski D."/>
            <person name="Kautmanova I."/>
            <person name="Kiss B."/>
            <person name="Kocsube S."/>
            <person name="Kotiranta H."/>
            <person name="LaButti K.M."/>
            <person name="Lechner B.E."/>
            <person name="Liimatainen K."/>
            <person name="Lipzen A."/>
            <person name="Lukacs Z."/>
            <person name="Mihaltcheva S."/>
            <person name="Morgado L.N."/>
            <person name="Niskanen T."/>
            <person name="Noordeloos M.E."/>
            <person name="Ohm R.A."/>
            <person name="Ortiz-Santana B."/>
            <person name="Ovrebo C."/>
            <person name="Racz N."/>
            <person name="Riley R."/>
            <person name="Savchenko A."/>
            <person name="Shiryaev A."/>
            <person name="Soop K."/>
            <person name="Spirin V."/>
            <person name="Szebenyi C."/>
            <person name="Tomsovsky M."/>
            <person name="Tulloss R.E."/>
            <person name="Uehling J."/>
            <person name="Grigoriev I.V."/>
            <person name="Vagvolgyi C."/>
            <person name="Papp T."/>
            <person name="Martin F.M."/>
            <person name="Miettinen O."/>
            <person name="Hibbett D.S."/>
            <person name="Nagy L.G."/>
        </authorList>
    </citation>
    <scope>NUCLEOTIDE SEQUENCE [LARGE SCALE GENOMIC DNA]</scope>
    <source>
        <strain evidence="4 5">OMC1185</strain>
    </source>
</reference>
<dbReference type="EMBL" id="ML213503">
    <property type="protein sequence ID" value="TFK57322.1"/>
    <property type="molecule type" value="Genomic_DNA"/>
</dbReference>